<reference evidence="8 9" key="1">
    <citation type="journal article" date="2018" name="Mycol. Prog.">
        <title>Coniella lustricola, a new species from submerged detritus.</title>
        <authorList>
            <person name="Raudabaugh D.B."/>
            <person name="Iturriaga T."/>
            <person name="Carver A."/>
            <person name="Mondo S."/>
            <person name="Pangilinan J."/>
            <person name="Lipzen A."/>
            <person name="He G."/>
            <person name="Amirebrahimi M."/>
            <person name="Grigoriev I.V."/>
            <person name="Miller A.N."/>
        </authorList>
    </citation>
    <scope>NUCLEOTIDE SEQUENCE [LARGE SCALE GENOMIC DNA]</scope>
    <source>
        <strain evidence="8 9">B22-T-1</strain>
    </source>
</reference>
<dbReference type="OrthoDB" id="5415592at2759"/>
<evidence type="ECO:0000256" key="5">
    <source>
        <dbReference type="ARBA" id="ARBA00038219"/>
    </source>
</evidence>
<evidence type="ECO:0000313" key="8">
    <source>
        <dbReference type="EMBL" id="PSR82683.1"/>
    </source>
</evidence>
<keyword evidence="4 6" id="KW-0732">Signal</keyword>
<evidence type="ECO:0000259" key="7">
    <source>
        <dbReference type="Pfam" id="PF22799"/>
    </source>
</evidence>
<sequence length="235" mass="24550">MKTATTILTLAAMAGVALSQGVTSAIAPTASSPAGCSASYDGTFEITVAEPRRLTNFQKTQKRSACASSGTLVASLANGVLTDAQGRTGYIASNYQFQFDEPPQAGAIYTSGFSVCTNGSLALGGSEVFYECLSGDFYNLYDRNWAAQCSAVEIIVLPCGGDASETNDGQVVGTQVVTTTVVSVLSDGQPQVKTTTTGVPLCQISQIGDGKSNFLPFPASRHLVYVCVCQRENRH</sequence>
<feature type="domain" description="Cell wall mannoprotein PIR1-like C-terminal" evidence="7">
    <location>
        <begin position="79"/>
        <end position="152"/>
    </location>
</feature>
<dbReference type="InParanoid" id="A0A2T3A4H5"/>
<dbReference type="GO" id="GO:0009277">
    <property type="term" value="C:fungal-type cell wall"/>
    <property type="evidence" value="ECO:0007669"/>
    <property type="project" value="TreeGrafter"/>
</dbReference>
<accession>A0A2T3A4H5</accession>
<dbReference type="InterPro" id="IPR054508">
    <property type="entry name" value="PIR1-like_C"/>
</dbReference>
<dbReference type="GO" id="GO:0005199">
    <property type="term" value="F:structural constituent of cell wall"/>
    <property type="evidence" value="ECO:0007669"/>
    <property type="project" value="TreeGrafter"/>
</dbReference>
<dbReference type="Proteomes" id="UP000241462">
    <property type="component" value="Unassembled WGS sequence"/>
</dbReference>
<evidence type="ECO:0000313" key="9">
    <source>
        <dbReference type="Proteomes" id="UP000241462"/>
    </source>
</evidence>
<dbReference type="PANTHER" id="PTHR47254">
    <property type="entry name" value="CELL WALL MANNOPROTEIN CIS3-RELATED"/>
    <property type="match status" value="1"/>
</dbReference>
<dbReference type="Pfam" id="PF22799">
    <property type="entry name" value="PIR1-like_C"/>
    <property type="match status" value="1"/>
</dbReference>
<dbReference type="EMBL" id="KZ678473">
    <property type="protein sequence ID" value="PSR82683.1"/>
    <property type="molecule type" value="Genomic_DNA"/>
</dbReference>
<dbReference type="PANTHER" id="PTHR47254:SF1">
    <property type="entry name" value="CELL WALL MANNOPROTEIN CIS3-RELATED"/>
    <property type="match status" value="1"/>
</dbReference>
<dbReference type="STRING" id="2025994.A0A2T3A4H5"/>
<name>A0A2T3A4H5_9PEZI</name>
<keyword evidence="9" id="KW-1185">Reference proteome</keyword>
<gene>
    <name evidence="8" type="ORF">BD289DRAFT_370975</name>
</gene>
<evidence type="ECO:0000256" key="4">
    <source>
        <dbReference type="ARBA" id="ARBA00022729"/>
    </source>
</evidence>
<evidence type="ECO:0000256" key="3">
    <source>
        <dbReference type="ARBA" id="ARBA00022525"/>
    </source>
</evidence>
<keyword evidence="2" id="KW-0134">Cell wall</keyword>
<comment type="similarity">
    <text evidence="5">Belongs to the PIR protein family.</text>
</comment>
<evidence type="ECO:0000256" key="6">
    <source>
        <dbReference type="SAM" id="SignalP"/>
    </source>
</evidence>
<feature type="chain" id="PRO_5015543893" description="Cell wall mannoprotein PIR1-like C-terminal domain-containing protein" evidence="6">
    <location>
        <begin position="20"/>
        <end position="235"/>
    </location>
</feature>
<evidence type="ECO:0000256" key="2">
    <source>
        <dbReference type="ARBA" id="ARBA00022512"/>
    </source>
</evidence>
<dbReference type="InterPro" id="IPR051153">
    <property type="entry name" value="Yeast_CWMannoprotein_PIR"/>
</dbReference>
<feature type="signal peptide" evidence="6">
    <location>
        <begin position="1"/>
        <end position="19"/>
    </location>
</feature>
<dbReference type="GO" id="GO:0031505">
    <property type="term" value="P:fungal-type cell wall organization"/>
    <property type="evidence" value="ECO:0007669"/>
    <property type="project" value="TreeGrafter"/>
</dbReference>
<keyword evidence="3" id="KW-0964">Secreted</keyword>
<organism evidence="8 9">
    <name type="scientific">Coniella lustricola</name>
    <dbReference type="NCBI Taxonomy" id="2025994"/>
    <lineage>
        <taxon>Eukaryota</taxon>
        <taxon>Fungi</taxon>
        <taxon>Dikarya</taxon>
        <taxon>Ascomycota</taxon>
        <taxon>Pezizomycotina</taxon>
        <taxon>Sordariomycetes</taxon>
        <taxon>Sordariomycetidae</taxon>
        <taxon>Diaporthales</taxon>
        <taxon>Schizoparmaceae</taxon>
        <taxon>Coniella</taxon>
    </lineage>
</organism>
<proteinExistence type="inferred from homology"/>
<protein>
    <recommendedName>
        <fullName evidence="7">Cell wall mannoprotein PIR1-like C-terminal domain-containing protein</fullName>
    </recommendedName>
</protein>
<comment type="subcellular location">
    <subcellularLocation>
        <location evidence="1">Secreted</location>
        <location evidence="1">Cell wall</location>
    </subcellularLocation>
</comment>
<dbReference type="AlphaFoldDB" id="A0A2T3A4H5"/>
<evidence type="ECO:0000256" key="1">
    <source>
        <dbReference type="ARBA" id="ARBA00004191"/>
    </source>
</evidence>